<dbReference type="HAMAP" id="MF_04055">
    <property type="entry name" value="ADV_DPOL"/>
    <property type="match status" value="1"/>
</dbReference>
<evidence type="ECO:0000256" key="15">
    <source>
        <dbReference type="RuleBase" id="RU000442"/>
    </source>
</evidence>
<evidence type="ECO:0000313" key="18">
    <source>
        <dbReference type="EMBL" id="BAU36416.1"/>
    </source>
</evidence>
<accession>A0A0U4P908</accession>
<comment type="function">
    <text evidence="1 13">Eukaryotic-type DNA polymerase involved in viral genomic replication. DNA synthesis is protein primed, and acts in a strand displacement replication. Assembles in complex with viral pTP, DBP, host NFIA and host POU2F1/OCT1 on viral origin of replication. The polymerase covalently transfers dCMP onto pTP, thereby initiating complementary strand synthesis.</text>
</comment>
<dbReference type="InterPro" id="IPR014382">
    <property type="entry name" value="DNA-dir_DNA_pol_B_adenovir"/>
</dbReference>
<keyword evidence="5 13" id="KW-0808">Transferase</keyword>
<dbReference type="Pfam" id="PF03175">
    <property type="entry name" value="DNA_pol_B_2"/>
    <property type="match status" value="1"/>
</dbReference>
<dbReference type="Proteomes" id="UP000316608">
    <property type="component" value="Genome"/>
</dbReference>
<dbReference type="EMBL" id="LC068715">
    <property type="protein sequence ID" value="BAU36547.1"/>
    <property type="molecule type" value="Genomic_DNA"/>
</dbReference>
<organismHost>
    <name type="scientific">Homo sapiens</name>
    <name type="common">Human</name>
    <dbReference type="NCBI Taxonomy" id="9606"/>
</organismHost>
<gene>
    <name evidence="23" type="primary">E2B</name>
    <name evidence="13" type="synonym">POL</name>
</gene>
<reference evidence="23" key="1">
    <citation type="submission" date="2015-07" db="EMBL/GenBank/DDBJ databases">
        <title>Draft genome of Human adenovirus isolates of Fukui 3.</title>
        <authorList>
            <person name="Iida M."/>
        </authorList>
    </citation>
    <scope>NUCLEOTIDE SEQUENCE [LARGE SCALE GENOMIC DNA]</scope>
    <source>
        <strain evidence="21">1030787</strain>
        <strain evidence="22">1040264</strain>
        <strain evidence="23">1040502</strain>
        <strain evidence="24">1050156</strain>
        <strain evidence="25">1050158</strain>
        <strain evidence="18">870550</strain>
        <strain evidence="19">930113</strain>
        <strain evidence="20">940162</strain>
    </source>
</reference>
<evidence type="ECO:0000256" key="14">
    <source>
        <dbReference type="PIRNR" id="PIRNR000788"/>
    </source>
</evidence>
<evidence type="ECO:0000256" key="5">
    <source>
        <dbReference type="ARBA" id="ARBA00022679"/>
    </source>
</evidence>
<dbReference type="Proteomes" id="UP000317548">
    <property type="component" value="Segment"/>
</dbReference>
<dbReference type="SUPFAM" id="SSF53098">
    <property type="entry name" value="Ribonuclease H-like"/>
    <property type="match status" value="1"/>
</dbReference>
<dbReference type="GO" id="GO:0039693">
    <property type="term" value="P:viral DNA genome replication"/>
    <property type="evidence" value="ECO:0007669"/>
    <property type="project" value="UniProtKB-UniRule"/>
</dbReference>
<dbReference type="Proteomes" id="UP000317284">
    <property type="component" value="Segment"/>
</dbReference>
<evidence type="ECO:0000313" key="25">
    <source>
        <dbReference type="EMBL" id="BAU36766.1"/>
    </source>
</evidence>
<dbReference type="EMBL" id="LC068716">
    <property type="protein sequence ID" value="BAU36591.1"/>
    <property type="molecule type" value="Genomic_DNA"/>
</dbReference>
<evidence type="ECO:0000313" key="19">
    <source>
        <dbReference type="EMBL" id="BAU36503.1"/>
    </source>
</evidence>
<dbReference type="GO" id="GO:0003887">
    <property type="term" value="F:DNA-directed DNA polymerase activity"/>
    <property type="evidence" value="ECO:0007669"/>
    <property type="project" value="UniProtKB-UniRule"/>
</dbReference>
<evidence type="ECO:0000256" key="8">
    <source>
        <dbReference type="ARBA" id="ARBA00022932"/>
    </source>
</evidence>
<comment type="catalytic activity">
    <reaction evidence="12 13 14 15">
        <text>DNA(n) + a 2'-deoxyribonucleoside 5'-triphosphate = DNA(n+1) + diphosphate</text>
        <dbReference type="Rhea" id="RHEA:22508"/>
        <dbReference type="Rhea" id="RHEA-COMP:17339"/>
        <dbReference type="Rhea" id="RHEA-COMP:17340"/>
        <dbReference type="ChEBI" id="CHEBI:33019"/>
        <dbReference type="ChEBI" id="CHEBI:61560"/>
        <dbReference type="ChEBI" id="CHEBI:173112"/>
        <dbReference type="EC" id="2.7.7.7"/>
    </reaction>
</comment>
<keyword evidence="4 13" id="KW-1048">Host nucleus</keyword>
<keyword evidence="10 13" id="KW-0238">DNA-binding</keyword>
<evidence type="ECO:0000256" key="11">
    <source>
        <dbReference type="ARBA" id="ARBA00046822"/>
    </source>
</evidence>
<dbReference type="EMBL" id="LC068717">
    <property type="protein sequence ID" value="BAU36634.1"/>
    <property type="molecule type" value="Genomic_DNA"/>
</dbReference>
<comment type="similarity">
    <text evidence="3 13 14 15">Belongs to the DNA polymerase type-B family.</text>
</comment>
<dbReference type="EMBL" id="LC068718">
    <property type="protein sequence ID" value="BAU36678.1"/>
    <property type="molecule type" value="Genomic_DNA"/>
</dbReference>
<dbReference type="InterPro" id="IPR004868">
    <property type="entry name" value="DNA-dir_DNA_pol_B_mt/vir"/>
</dbReference>
<evidence type="ECO:0000256" key="10">
    <source>
        <dbReference type="ARBA" id="ARBA00023125"/>
    </source>
</evidence>
<keyword evidence="9 13" id="KW-1194">Viral DNA replication</keyword>
<dbReference type="GO" id="GO:0008408">
    <property type="term" value="F:3'-5' exonuclease activity"/>
    <property type="evidence" value="ECO:0007669"/>
    <property type="project" value="UniProtKB-UniRule"/>
</dbReference>
<evidence type="ECO:0000256" key="6">
    <source>
        <dbReference type="ARBA" id="ARBA00022695"/>
    </source>
</evidence>
<name>A0A0U4P908_ADE06</name>
<dbReference type="GO" id="GO:0042025">
    <property type="term" value="C:host cell nucleus"/>
    <property type="evidence" value="ECO:0007669"/>
    <property type="project" value="UniProtKB-SubCell"/>
</dbReference>
<dbReference type="EMBL" id="LC068712">
    <property type="protein sequence ID" value="BAU36416.1"/>
    <property type="molecule type" value="Genomic_DNA"/>
</dbReference>
<dbReference type="Proteomes" id="UP000320226">
    <property type="component" value="Segment"/>
</dbReference>
<dbReference type="EMBL" id="LC068719">
    <property type="protein sequence ID" value="BAU36722.1"/>
    <property type="molecule type" value="Genomic_DNA"/>
</dbReference>
<evidence type="ECO:0000256" key="4">
    <source>
        <dbReference type="ARBA" id="ARBA00022562"/>
    </source>
</evidence>
<dbReference type="EMBL" id="LC068714">
    <property type="protein sequence ID" value="BAU36503.1"/>
    <property type="molecule type" value="Genomic_DNA"/>
</dbReference>
<evidence type="ECO:0000256" key="9">
    <source>
        <dbReference type="ARBA" id="ARBA00023109"/>
    </source>
</evidence>
<evidence type="ECO:0000256" key="2">
    <source>
        <dbReference type="ARBA" id="ARBA00004147"/>
    </source>
</evidence>
<dbReference type="InterPro" id="IPR012337">
    <property type="entry name" value="RNaseH-like_sf"/>
</dbReference>
<dbReference type="PIRSF" id="PIRSF000788">
    <property type="entry name" value="DPol_ADV"/>
    <property type="match status" value="1"/>
</dbReference>
<organism evidence="23">
    <name type="scientific">Human adenovirus C serotype 6</name>
    <name type="common">HAdV-6</name>
    <name type="synonym">Human adenovirus 6</name>
    <dbReference type="NCBI Taxonomy" id="10534"/>
    <lineage>
        <taxon>Viruses</taxon>
        <taxon>Varidnaviria</taxon>
        <taxon>Bamfordvirae</taxon>
        <taxon>Preplasmiviricota</taxon>
        <taxon>Polisuviricotina</taxon>
        <taxon>Pharingeaviricetes</taxon>
        <taxon>Rowavirales</taxon>
        <taxon>Adenoviridae</taxon>
        <taxon>Mastadenovirus</taxon>
        <taxon>Mastadenovirus caesari</taxon>
        <taxon>Human mastadenovirus C</taxon>
    </lineage>
</organism>
<dbReference type="PRINTS" id="PR00106">
    <property type="entry name" value="DNAPOLB"/>
</dbReference>
<evidence type="ECO:0000256" key="13">
    <source>
        <dbReference type="HAMAP-Rule" id="MF_04055"/>
    </source>
</evidence>
<evidence type="ECO:0000313" key="22">
    <source>
        <dbReference type="EMBL" id="BAU36634.1"/>
    </source>
</evidence>
<dbReference type="GO" id="GO:0003677">
    <property type="term" value="F:DNA binding"/>
    <property type="evidence" value="ECO:0007669"/>
    <property type="project" value="UniProtKB-UniRule"/>
</dbReference>
<dbReference type="GO" id="GO:0006261">
    <property type="term" value="P:DNA-templated DNA replication"/>
    <property type="evidence" value="ECO:0007669"/>
    <property type="project" value="UniProtKB-UniRule"/>
</dbReference>
<comment type="subcellular location">
    <subcellularLocation>
        <location evidence="2 13">Host nucleus</location>
    </subcellularLocation>
</comment>
<comment type="subunit">
    <text evidence="11 13">Heterodimer with the terminal protein; this heterodimer binds to bp 9 to 18 of the genome. Forms a complex with viral pTP, DBP and hosts NFIA and POU2F1/OCT1 for initiation of replication.</text>
</comment>
<keyword evidence="6 13" id="KW-0548">Nucleotidyltransferase</keyword>
<feature type="compositionally biased region" description="Low complexity" evidence="16">
    <location>
        <begin position="30"/>
        <end position="40"/>
    </location>
</feature>
<protein>
    <recommendedName>
        <fullName evidence="13 14">DNA polymerase</fullName>
        <ecNumber evidence="13 14">2.7.7.7</ecNumber>
    </recommendedName>
</protein>
<dbReference type="GO" id="GO:0000166">
    <property type="term" value="F:nucleotide binding"/>
    <property type="evidence" value="ECO:0007669"/>
    <property type="project" value="UniProtKB-UniRule"/>
</dbReference>
<dbReference type="Proteomes" id="UP000320320">
    <property type="component" value="Segment"/>
</dbReference>
<dbReference type="EC" id="2.7.7.7" evidence="13 14"/>
<feature type="domain" description="DNA-directed DNA polymerase family B mitochondria/virus" evidence="17">
    <location>
        <begin position="443"/>
        <end position="926"/>
    </location>
</feature>
<feature type="region of interest" description="Disordered" evidence="16">
    <location>
        <begin position="1"/>
        <end position="87"/>
    </location>
</feature>
<dbReference type="Proteomes" id="UP000320266">
    <property type="component" value="Segment"/>
</dbReference>
<sequence length="1198" mass="135625">MALVQAHRARRLHAEAPDSGDQPPRRRVRQQPPRAAPAPARARRRRAPAPSPGGSRAPPTSGGPPASPLLDASSKDTPAAHRPPRGTVVAPRGCGLLQAIDAATNQPLEIRYHLDLARALTRLCEVNLQELPPDLTPRELQTMDSSHLRDVVIKLRPPRADIWTLGSRGVVVRSTVTPLEQPDGQGQAAEVEDHQPNPPGEGLKFPLCFLVRGRQVNLVQDVQPVHRCQYCARFYKSQHECSARRRDFYFHHINSHSSNWWREIQFFPIGSHPRTERLFVTYDVETYTWMGAFGKQLVPFMLVMKFGGDEPLVTAARDLAADLGWDRWEQDPLTFYCITPEKMAIGRQFRTFRDHLQMLMARDLWSSFVASNPHLADWALSEHGLSSPEELTYEELKKLPSIKGIPRFLELYIVGHNINGFDEIVLAAQVINNRSEVPGPFRITRNFMPRAGKILFNDVTFALPNPRSKKRTDFLLWEQGGCDDTDFKYQYLKVMVRDTFALTHTSLRKAAQAYALPVEKGCCAYQAVNQFYMLGSYRSEADGFPIQEYWKDREEFVLNRELWKKKGQDKYDIIKETLDYCALDVQVTAELVNKLRDSYASFVRDAVGLTDASFNVFQRPTISSNSHAIFRQIVFRAEQPARSNLGPDLLAPSHELYDYVRASIRGGRCYPTYLGILREPLYVYDICGMYASALTHPMPWGPPLNPYERALAARAWQQALDLQGCKIDYFDARLLPGVFTVDADPPDETQLDPLPPFCSRKGGRLCWTNERLRGEVATSVDLVTLHNRGWRVHLVPDERTTVFPEWRCVAREYVQLNIAAKERADRDKNQTLRSIAKLLSNALYGSFATKLDNKKIVFSDQMDAATLKGITAGQVNIKSSSFLETDNLSAEVMPAFEREYSPQQLALADSDAEESEDERAPTPFYSPPSGTPGHVAYTYKPITFLDAEEGDMCLHTLERVDPLVDNDRYPSHLASFVLAWTRAFVSEWSEFLYEEDRGTPLEDRPLKSVYGDTDSLFVTERGHRLMETRGKKRIKKHGGNLVFDPKRPELTWLVECETVCGACGADAYSPESVFLAPKLYALKSLHCPSCGASSKGKLRAKGHAAEGLDYDTMVKCYLADAQGEDRQRFSTSRTSLKRTLASAQPGAHPFTVTQTTLTRTLRPWKDMTLARLDEHRLLPYSESRPNPRNEEICWIEMP</sequence>
<evidence type="ECO:0000256" key="12">
    <source>
        <dbReference type="ARBA" id="ARBA00049244"/>
    </source>
</evidence>
<evidence type="ECO:0000256" key="16">
    <source>
        <dbReference type="SAM" id="MobiDB-lite"/>
    </source>
</evidence>
<keyword evidence="8 13" id="KW-0239">DNA-directed DNA polymerase</keyword>
<dbReference type="SMART" id="SM00486">
    <property type="entry name" value="POLBc"/>
    <property type="match status" value="1"/>
</dbReference>
<comment type="miscellaneous">
    <text evidence="13">This DNA polymerase requires a protein as a primer.</text>
</comment>
<feature type="region of interest" description="Disordered" evidence="16">
    <location>
        <begin position="906"/>
        <end position="931"/>
    </location>
</feature>
<evidence type="ECO:0000313" key="24">
    <source>
        <dbReference type="EMBL" id="BAU36722.1"/>
    </source>
</evidence>
<dbReference type="InterPro" id="IPR006172">
    <property type="entry name" value="DNA-dir_DNA_pol_B"/>
</dbReference>
<feature type="region of interest" description="Disordered" evidence="16">
    <location>
        <begin position="179"/>
        <end position="199"/>
    </location>
</feature>
<dbReference type="InterPro" id="IPR043502">
    <property type="entry name" value="DNA/RNA_pol_sf"/>
</dbReference>
<dbReference type="SUPFAM" id="SSF56672">
    <property type="entry name" value="DNA/RNA polymerases"/>
    <property type="match status" value="1"/>
</dbReference>
<dbReference type="Proteomes" id="UP000316480">
    <property type="component" value="Segment"/>
</dbReference>
<evidence type="ECO:0000313" key="20">
    <source>
        <dbReference type="EMBL" id="BAU36547.1"/>
    </source>
</evidence>
<keyword evidence="7 13" id="KW-0235">DNA replication</keyword>
<evidence type="ECO:0000256" key="1">
    <source>
        <dbReference type="ARBA" id="ARBA00003123"/>
    </source>
</evidence>
<evidence type="ECO:0000313" key="23">
    <source>
        <dbReference type="EMBL" id="BAU36678.1"/>
    </source>
</evidence>
<proteinExistence type="inferred from homology"/>
<dbReference type="InterPro" id="IPR017964">
    <property type="entry name" value="DNA-dir_DNA_pol_B_CS"/>
</dbReference>
<dbReference type="PROSITE" id="PS00116">
    <property type="entry name" value="DNA_POLYMERASE_B"/>
    <property type="match status" value="1"/>
</dbReference>
<evidence type="ECO:0000256" key="3">
    <source>
        <dbReference type="ARBA" id="ARBA00005755"/>
    </source>
</evidence>
<evidence type="ECO:0000256" key="7">
    <source>
        <dbReference type="ARBA" id="ARBA00022705"/>
    </source>
</evidence>
<evidence type="ECO:0000313" key="21">
    <source>
        <dbReference type="EMBL" id="BAU36591.1"/>
    </source>
</evidence>
<dbReference type="Proteomes" id="UP000317454">
    <property type="component" value="Segment"/>
</dbReference>
<evidence type="ECO:0000259" key="17">
    <source>
        <dbReference type="Pfam" id="PF03175"/>
    </source>
</evidence>
<dbReference type="EMBL" id="LC068720">
    <property type="protein sequence ID" value="BAU36766.1"/>
    <property type="molecule type" value="Genomic_DNA"/>
</dbReference>